<gene>
    <name evidence="5" type="ORF">FSARC_9995</name>
</gene>
<dbReference type="Pfam" id="PF00561">
    <property type="entry name" value="Abhydrolase_1"/>
    <property type="match status" value="1"/>
</dbReference>
<sequence>MQYSTTRLTIAIFLFVTLAIATYSDDYDTKHMTTRDGTNYSYDYVPAKGRKPTVLFLHGYPGTRHNWHGQMIDLSAAGYGVISPDCLGYGDSDILVDIGSYNFKHLTEHITEILDKEGVHTVVGVGHDWGSGILSRLAVWHPTRLEKLVFLSVGYSAPGLFFDLDAINSMGLQQYGYMQFGFWYFFNSYDAAQLVAANLESFFHLVFPTDISAWAKNLAQLGAARAWLSSNTTTSLPRYVDEDFKRIWLASFSREGAVQASMNYYKSAMRGLQEADEEALTGSNRTLHVPVLAIGGAKDLVGRADQIRKQTEPWAAKGYTERTLETGHWIMHEDRQGLSSILLEFLIQSG</sequence>
<dbReference type="PANTHER" id="PTHR43329">
    <property type="entry name" value="EPOXIDE HYDROLASE"/>
    <property type="match status" value="1"/>
</dbReference>
<dbReference type="SUPFAM" id="SSF53474">
    <property type="entry name" value="alpha/beta-Hydrolases"/>
    <property type="match status" value="1"/>
</dbReference>
<feature type="chain" id="PRO_5034586658" description="AB hydrolase-1 domain-containing protein" evidence="3">
    <location>
        <begin position="25"/>
        <end position="350"/>
    </location>
</feature>
<dbReference type="GO" id="GO:0016787">
    <property type="term" value="F:hydrolase activity"/>
    <property type="evidence" value="ECO:0007669"/>
    <property type="project" value="UniProtKB-KW"/>
</dbReference>
<accession>A0A8H4TQ79</accession>
<comment type="caution">
    <text evidence="5">The sequence shown here is derived from an EMBL/GenBank/DDBJ whole genome shotgun (WGS) entry which is preliminary data.</text>
</comment>
<protein>
    <recommendedName>
        <fullName evidence="4">AB hydrolase-1 domain-containing protein</fullName>
    </recommendedName>
</protein>
<proteinExistence type="inferred from homology"/>
<evidence type="ECO:0000256" key="2">
    <source>
        <dbReference type="ARBA" id="ARBA00038334"/>
    </source>
</evidence>
<dbReference type="OrthoDB" id="284184at2759"/>
<dbReference type="PRINTS" id="PR00111">
    <property type="entry name" value="ABHYDROLASE"/>
</dbReference>
<evidence type="ECO:0000256" key="3">
    <source>
        <dbReference type="SAM" id="SignalP"/>
    </source>
</evidence>
<dbReference type="InterPro" id="IPR000073">
    <property type="entry name" value="AB_hydrolase_1"/>
</dbReference>
<dbReference type="Proteomes" id="UP000622797">
    <property type="component" value="Unassembled WGS sequence"/>
</dbReference>
<feature type="domain" description="AB hydrolase-1" evidence="4">
    <location>
        <begin position="52"/>
        <end position="333"/>
    </location>
</feature>
<dbReference type="PRINTS" id="PR00412">
    <property type="entry name" value="EPOXHYDRLASE"/>
</dbReference>
<dbReference type="EMBL" id="JABEXW010000590">
    <property type="protein sequence ID" value="KAF4961889.1"/>
    <property type="molecule type" value="Genomic_DNA"/>
</dbReference>
<evidence type="ECO:0000313" key="5">
    <source>
        <dbReference type="EMBL" id="KAF4961889.1"/>
    </source>
</evidence>
<keyword evidence="3" id="KW-0732">Signal</keyword>
<dbReference type="InterPro" id="IPR029058">
    <property type="entry name" value="AB_hydrolase_fold"/>
</dbReference>
<dbReference type="InterPro" id="IPR000639">
    <property type="entry name" value="Epox_hydrolase-like"/>
</dbReference>
<dbReference type="AlphaFoldDB" id="A0A8H4TQ79"/>
<comment type="similarity">
    <text evidence="2">Belongs to the AB hydrolase superfamily. Epoxide hydrolase family.</text>
</comment>
<reference evidence="5" key="1">
    <citation type="journal article" date="2020" name="BMC Genomics">
        <title>Correction to: Identification and distribution of gene clusters required for synthesis of sphingolipid metabolism inhibitors in diverse species of the filamentous fungus Fusarium.</title>
        <authorList>
            <person name="Kim H.S."/>
            <person name="Lohmar J.M."/>
            <person name="Busman M."/>
            <person name="Brown D.W."/>
            <person name="Naumann T.A."/>
            <person name="Divon H.H."/>
            <person name="Lysoe E."/>
            <person name="Uhlig S."/>
            <person name="Proctor R.H."/>
        </authorList>
    </citation>
    <scope>NUCLEOTIDE SEQUENCE</scope>
    <source>
        <strain evidence="5">NRRL 20472</strain>
    </source>
</reference>
<feature type="signal peptide" evidence="3">
    <location>
        <begin position="1"/>
        <end position="24"/>
    </location>
</feature>
<evidence type="ECO:0000259" key="4">
    <source>
        <dbReference type="Pfam" id="PF00561"/>
    </source>
</evidence>
<evidence type="ECO:0000313" key="6">
    <source>
        <dbReference type="Proteomes" id="UP000622797"/>
    </source>
</evidence>
<reference evidence="5" key="2">
    <citation type="submission" date="2020-05" db="EMBL/GenBank/DDBJ databases">
        <authorList>
            <person name="Kim H.-S."/>
            <person name="Proctor R.H."/>
            <person name="Brown D.W."/>
        </authorList>
    </citation>
    <scope>NUCLEOTIDE SEQUENCE</scope>
    <source>
        <strain evidence="5">NRRL 20472</strain>
    </source>
</reference>
<dbReference type="Gene3D" id="3.40.50.1820">
    <property type="entry name" value="alpha/beta hydrolase"/>
    <property type="match status" value="1"/>
</dbReference>
<keyword evidence="1" id="KW-0378">Hydrolase</keyword>
<organism evidence="5 6">
    <name type="scientific">Fusarium sarcochroum</name>
    <dbReference type="NCBI Taxonomy" id="1208366"/>
    <lineage>
        <taxon>Eukaryota</taxon>
        <taxon>Fungi</taxon>
        <taxon>Dikarya</taxon>
        <taxon>Ascomycota</taxon>
        <taxon>Pezizomycotina</taxon>
        <taxon>Sordariomycetes</taxon>
        <taxon>Hypocreomycetidae</taxon>
        <taxon>Hypocreales</taxon>
        <taxon>Nectriaceae</taxon>
        <taxon>Fusarium</taxon>
        <taxon>Fusarium lateritium species complex</taxon>
    </lineage>
</organism>
<evidence type="ECO:0000256" key="1">
    <source>
        <dbReference type="ARBA" id="ARBA00022801"/>
    </source>
</evidence>
<name>A0A8H4TQ79_9HYPO</name>
<keyword evidence="6" id="KW-1185">Reference proteome</keyword>